<dbReference type="InterPro" id="IPR043502">
    <property type="entry name" value="DNA/RNA_pol_sf"/>
</dbReference>
<dbReference type="FunFam" id="3.30.70.270:FF:000020">
    <property type="entry name" value="Transposon Tf2-6 polyprotein-like Protein"/>
    <property type="match status" value="1"/>
</dbReference>
<accession>A0AAF0U139</accession>
<dbReference type="Gene3D" id="3.30.70.270">
    <property type="match status" value="1"/>
</dbReference>
<dbReference type="Proteomes" id="UP001234989">
    <property type="component" value="Chromosome 7"/>
</dbReference>
<evidence type="ECO:0008006" key="3">
    <source>
        <dbReference type="Google" id="ProtNLM"/>
    </source>
</evidence>
<dbReference type="SUPFAM" id="SSF56672">
    <property type="entry name" value="DNA/RNA polymerases"/>
    <property type="match status" value="1"/>
</dbReference>
<dbReference type="PANTHER" id="PTHR37984:SF5">
    <property type="entry name" value="PROTEIN NYNRIN-LIKE"/>
    <property type="match status" value="1"/>
</dbReference>
<dbReference type="InterPro" id="IPR050951">
    <property type="entry name" value="Retrovirus_Pol_polyprotein"/>
</dbReference>
<proteinExistence type="predicted"/>
<dbReference type="EMBL" id="CP133618">
    <property type="protein sequence ID" value="WMV37298.1"/>
    <property type="molecule type" value="Genomic_DNA"/>
</dbReference>
<protein>
    <recommendedName>
        <fullName evidence="3">Gag-pol polyprotein</fullName>
    </recommendedName>
</protein>
<evidence type="ECO:0000313" key="1">
    <source>
        <dbReference type="EMBL" id="WMV37298.1"/>
    </source>
</evidence>
<dbReference type="AlphaFoldDB" id="A0AAF0U139"/>
<dbReference type="Pfam" id="PF08284">
    <property type="entry name" value="RVP_2"/>
    <property type="match status" value="1"/>
</dbReference>
<evidence type="ECO:0000313" key="2">
    <source>
        <dbReference type="Proteomes" id="UP001234989"/>
    </source>
</evidence>
<sequence>MVDPQNIEEVKNWVHLNSVTKVRSFVGLASYYRRFIMNFASIATHLTRLTKKEVPIEWTEKCDESFQKIKTLLTTTPILALPVEGKSFNEVTDFVKKVEGVRRDGQDTALAKKPKRTCTFHGFYSRAVVMAEDIHKLDEEGINEVVEAGEMVMQTWVDLVILDMTDFDIILGMTWLSPYYDVLNCNAMSVTLEIPGREKLEWKGLYKPKPAKVTSFVRARKLVGQWCLAYLAHIHDVDAESPSIESIPIVSEFKEVFPTNLPSMPLDRDIDFCINLEPVTHLILHSSLFHGFDIIERG</sequence>
<name>A0AAF0U139_SOLVR</name>
<keyword evidence="2" id="KW-1185">Reference proteome</keyword>
<gene>
    <name evidence="1" type="ORF">MTR67_030683</name>
</gene>
<dbReference type="PANTHER" id="PTHR37984">
    <property type="entry name" value="PROTEIN CBG26694"/>
    <property type="match status" value="1"/>
</dbReference>
<reference evidence="1" key="1">
    <citation type="submission" date="2023-08" db="EMBL/GenBank/DDBJ databases">
        <title>A de novo genome assembly of Solanum verrucosum Schlechtendal, a Mexican diploid species geographically isolated from the other diploid A-genome species in potato relatives.</title>
        <authorList>
            <person name="Hosaka K."/>
        </authorList>
    </citation>
    <scope>NUCLEOTIDE SEQUENCE</scope>
    <source>
        <tissue evidence="1">Young leaves</tissue>
    </source>
</reference>
<dbReference type="InterPro" id="IPR043128">
    <property type="entry name" value="Rev_trsase/Diguanyl_cyclase"/>
</dbReference>
<organism evidence="1 2">
    <name type="scientific">Solanum verrucosum</name>
    <dbReference type="NCBI Taxonomy" id="315347"/>
    <lineage>
        <taxon>Eukaryota</taxon>
        <taxon>Viridiplantae</taxon>
        <taxon>Streptophyta</taxon>
        <taxon>Embryophyta</taxon>
        <taxon>Tracheophyta</taxon>
        <taxon>Spermatophyta</taxon>
        <taxon>Magnoliopsida</taxon>
        <taxon>eudicotyledons</taxon>
        <taxon>Gunneridae</taxon>
        <taxon>Pentapetalae</taxon>
        <taxon>asterids</taxon>
        <taxon>lamiids</taxon>
        <taxon>Solanales</taxon>
        <taxon>Solanaceae</taxon>
        <taxon>Solanoideae</taxon>
        <taxon>Solaneae</taxon>
        <taxon>Solanum</taxon>
    </lineage>
</organism>